<comment type="similarity">
    <text evidence="1">Belongs to the sigma-70 factor family. ECF subfamily.</text>
</comment>
<dbReference type="InterPro" id="IPR036388">
    <property type="entry name" value="WH-like_DNA-bd_sf"/>
</dbReference>
<dbReference type="RefSeq" id="WP_202103751.1">
    <property type="nucleotide sequence ID" value="NZ_JAERTY010000008.1"/>
</dbReference>
<keyword evidence="4" id="KW-0804">Transcription</keyword>
<accession>A0ABS1R5U9</accession>
<dbReference type="Proteomes" id="UP000625283">
    <property type="component" value="Unassembled WGS sequence"/>
</dbReference>
<dbReference type="InterPro" id="IPR013249">
    <property type="entry name" value="RNA_pol_sigma70_r4_t2"/>
</dbReference>
<name>A0ABS1R5U9_9SPHI</name>
<protein>
    <submittedName>
        <fullName evidence="7">RNA polymerase sigma-70 factor</fullName>
    </submittedName>
</protein>
<dbReference type="Pfam" id="PF04542">
    <property type="entry name" value="Sigma70_r2"/>
    <property type="match status" value="1"/>
</dbReference>
<keyword evidence="8" id="KW-1185">Reference proteome</keyword>
<organism evidence="7 8">
    <name type="scientific">Sphingobacterium faecale</name>
    <dbReference type="NCBI Taxonomy" id="2803775"/>
    <lineage>
        <taxon>Bacteria</taxon>
        <taxon>Pseudomonadati</taxon>
        <taxon>Bacteroidota</taxon>
        <taxon>Sphingobacteriia</taxon>
        <taxon>Sphingobacteriales</taxon>
        <taxon>Sphingobacteriaceae</taxon>
        <taxon>Sphingobacterium</taxon>
    </lineage>
</organism>
<comment type="caution">
    <text evidence="7">The sequence shown here is derived from an EMBL/GenBank/DDBJ whole genome shotgun (WGS) entry which is preliminary data.</text>
</comment>
<feature type="domain" description="RNA polymerase sigma-70 region 2" evidence="5">
    <location>
        <begin position="30"/>
        <end position="95"/>
    </location>
</feature>
<keyword evidence="3" id="KW-0731">Sigma factor</keyword>
<dbReference type="InterPro" id="IPR013325">
    <property type="entry name" value="RNA_pol_sigma_r2"/>
</dbReference>
<dbReference type="Pfam" id="PF08281">
    <property type="entry name" value="Sigma70_r4_2"/>
    <property type="match status" value="1"/>
</dbReference>
<evidence type="ECO:0000259" key="5">
    <source>
        <dbReference type="Pfam" id="PF04542"/>
    </source>
</evidence>
<reference evidence="7 8" key="1">
    <citation type="submission" date="2021-01" db="EMBL/GenBank/DDBJ databases">
        <title>C459-1 draft genome sequence.</title>
        <authorList>
            <person name="Zhang X.-F."/>
        </authorList>
    </citation>
    <scope>NUCLEOTIDE SEQUENCE [LARGE SCALE GENOMIC DNA]</scope>
    <source>
        <strain evidence="8">C459-1</strain>
    </source>
</reference>
<dbReference type="CDD" id="cd06171">
    <property type="entry name" value="Sigma70_r4"/>
    <property type="match status" value="1"/>
</dbReference>
<dbReference type="NCBIfam" id="TIGR02937">
    <property type="entry name" value="sigma70-ECF"/>
    <property type="match status" value="1"/>
</dbReference>
<gene>
    <name evidence="7" type="ORF">JKG61_14910</name>
</gene>
<dbReference type="InterPro" id="IPR014327">
    <property type="entry name" value="RNA_pol_sigma70_bacteroid"/>
</dbReference>
<dbReference type="InterPro" id="IPR007627">
    <property type="entry name" value="RNA_pol_sigma70_r2"/>
</dbReference>
<dbReference type="SUPFAM" id="SSF88659">
    <property type="entry name" value="Sigma3 and sigma4 domains of RNA polymerase sigma factors"/>
    <property type="match status" value="1"/>
</dbReference>
<evidence type="ECO:0000256" key="1">
    <source>
        <dbReference type="ARBA" id="ARBA00010641"/>
    </source>
</evidence>
<dbReference type="InterPro" id="IPR013324">
    <property type="entry name" value="RNA_pol_sigma_r3/r4-like"/>
</dbReference>
<dbReference type="Gene3D" id="1.10.1740.10">
    <property type="match status" value="1"/>
</dbReference>
<dbReference type="InterPro" id="IPR014284">
    <property type="entry name" value="RNA_pol_sigma-70_dom"/>
</dbReference>
<dbReference type="NCBIfam" id="TIGR02985">
    <property type="entry name" value="Sig70_bacteroi1"/>
    <property type="match status" value="1"/>
</dbReference>
<evidence type="ECO:0000313" key="7">
    <source>
        <dbReference type="EMBL" id="MBL1410043.1"/>
    </source>
</evidence>
<dbReference type="PANTHER" id="PTHR43133:SF46">
    <property type="entry name" value="RNA POLYMERASE SIGMA-70 FACTOR ECF SUBFAMILY"/>
    <property type="match status" value="1"/>
</dbReference>
<dbReference type="InterPro" id="IPR039425">
    <property type="entry name" value="RNA_pol_sigma-70-like"/>
</dbReference>
<evidence type="ECO:0000256" key="2">
    <source>
        <dbReference type="ARBA" id="ARBA00023015"/>
    </source>
</evidence>
<evidence type="ECO:0000259" key="6">
    <source>
        <dbReference type="Pfam" id="PF08281"/>
    </source>
</evidence>
<feature type="domain" description="RNA polymerase sigma factor 70 region 4 type 2" evidence="6">
    <location>
        <begin position="127"/>
        <end position="177"/>
    </location>
</feature>
<evidence type="ECO:0000256" key="4">
    <source>
        <dbReference type="ARBA" id="ARBA00023163"/>
    </source>
</evidence>
<proteinExistence type="inferred from homology"/>
<dbReference type="SUPFAM" id="SSF88946">
    <property type="entry name" value="Sigma2 domain of RNA polymerase sigma factors"/>
    <property type="match status" value="1"/>
</dbReference>
<keyword evidence="2" id="KW-0805">Transcription regulation</keyword>
<dbReference type="EMBL" id="JAERTY010000008">
    <property type="protein sequence ID" value="MBL1410043.1"/>
    <property type="molecule type" value="Genomic_DNA"/>
</dbReference>
<evidence type="ECO:0000313" key="8">
    <source>
        <dbReference type="Proteomes" id="UP000625283"/>
    </source>
</evidence>
<evidence type="ECO:0000256" key="3">
    <source>
        <dbReference type="ARBA" id="ARBA00023082"/>
    </source>
</evidence>
<sequence length="201" mass="23770">MSQRNADDQKESELLIQLKEGDEKAFREIYELYSIPILRRLNSLLKDREVAKEVLQDIFLKFWEKRVEININRSLRAYLYQIAENRVVDFSRRARLDSKFLNHIIYLTTELQRDTEQAIDFKESSAILDNAIDKLPPRRKEVFKLCKIEGKSYEEVAQLLGISIGSVNDHMVKALRSIRKYLTDNDVLLMLLIADIFRYLK</sequence>
<dbReference type="PANTHER" id="PTHR43133">
    <property type="entry name" value="RNA POLYMERASE ECF-TYPE SIGMA FACTO"/>
    <property type="match status" value="1"/>
</dbReference>
<dbReference type="Gene3D" id="1.10.10.10">
    <property type="entry name" value="Winged helix-like DNA-binding domain superfamily/Winged helix DNA-binding domain"/>
    <property type="match status" value="1"/>
</dbReference>